<gene>
    <name evidence="1" type="ORF">PYW08_007843</name>
</gene>
<sequence>MHDSYLLLLFVLSCNALRRSVLTNLKENDRTIKDALRSEVENTSVTRLEDVSREKNQDNEKNKKSTQKNIKTPEKDIPQDTTPFSKISGTTTSINEKIGRSHFHLDPVFDFLQNRRLWQKPKKERLTSSSSSELEMQFWLEDWAEKRQNQKIEAFNSTSPRKEVINMKMARPSGIPCGDPNQHDMPWGTCMRPIDCEEEYRILRGDAACGRSQYVCCAFVDTTYDMYQAPDMSFEHDNSLTTDSDIEKGYKDSHEEEKRLRLHRKHERSKRKRTKVLLKKKIRHSITKIIAEITKLLQKAYRNATSIRMRKTKDLMDFIREMKKQYRHDRESLVTAHEFDILKYDLALESSLKRIKGVNEAFLTNDTFREIIVNGTINTKALEKLKKTHPVLSLFFNTRRMGGDFEPEQTGKEEPELEKEKLDIENEEPRSEKEESESEEDESDIEIEEPRLEKEESESEEAETELEIDKPKVIDYDVEYGVLYY</sequence>
<keyword evidence="2" id="KW-1185">Reference proteome</keyword>
<reference evidence="1" key="1">
    <citation type="submission" date="2023-03" db="EMBL/GenBank/DDBJ databases">
        <title>Chromosome-level genomes of two armyworms, Mythimna separata and Mythimna loreyi, provide insights into the biosynthesis and reception of sex pheromones.</title>
        <authorList>
            <person name="Zhao H."/>
        </authorList>
    </citation>
    <scope>NUCLEOTIDE SEQUENCE</scope>
    <source>
        <strain evidence="1">BeijingLab</strain>
    </source>
</reference>
<evidence type="ECO:0000313" key="2">
    <source>
        <dbReference type="Proteomes" id="UP001231649"/>
    </source>
</evidence>
<protein>
    <submittedName>
        <fullName evidence="1">Uncharacterized protein</fullName>
    </submittedName>
</protein>
<organism evidence="1 2">
    <name type="scientific">Mythimna loreyi</name>
    <dbReference type="NCBI Taxonomy" id="667449"/>
    <lineage>
        <taxon>Eukaryota</taxon>
        <taxon>Metazoa</taxon>
        <taxon>Ecdysozoa</taxon>
        <taxon>Arthropoda</taxon>
        <taxon>Hexapoda</taxon>
        <taxon>Insecta</taxon>
        <taxon>Pterygota</taxon>
        <taxon>Neoptera</taxon>
        <taxon>Endopterygota</taxon>
        <taxon>Lepidoptera</taxon>
        <taxon>Glossata</taxon>
        <taxon>Ditrysia</taxon>
        <taxon>Noctuoidea</taxon>
        <taxon>Noctuidae</taxon>
        <taxon>Noctuinae</taxon>
        <taxon>Hadenini</taxon>
        <taxon>Mythimna</taxon>
    </lineage>
</organism>
<comment type="caution">
    <text evidence="1">The sequence shown here is derived from an EMBL/GenBank/DDBJ whole genome shotgun (WGS) entry which is preliminary data.</text>
</comment>
<name>A0ACC2QES9_9NEOP</name>
<proteinExistence type="predicted"/>
<dbReference type="Proteomes" id="UP001231649">
    <property type="component" value="Chromosome 20"/>
</dbReference>
<accession>A0ACC2QES9</accession>
<evidence type="ECO:0000313" key="1">
    <source>
        <dbReference type="EMBL" id="KAJ8714223.1"/>
    </source>
</evidence>
<dbReference type="EMBL" id="CM056796">
    <property type="protein sequence ID" value="KAJ8714223.1"/>
    <property type="molecule type" value="Genomic_DNA"/>
</dbReference>